<dbReference type="NCBIfam" id="TIGR00177">
    <property type="entry name" value="molyb_syn"/>
    <property type="match status" value="1"/>
</dbReference>
<dbReference type="InterPro" id="IPR036135">
    <property type="entry name" value="MoeA_linker/N_sf"/>
</dbReference>
<dbReference type="SUPFAM" id="SSF53218">
    <property type="entry name" value="Molybdenum cofactor biosynthesis proteins"/>
    <property type="match status" value="1"/>
</dbReference>
<proteinExistence type="inferred from homology"/>
<dbReference type="NCBIfam" id="NF045515">
    <property type="entry name" value="Glp_gephyrin"/>
    <property type="match status" value="1"/>
</dbReference>
<dbReference type="Gene3D" id="3.90.105.10">
    <property type="entry name" value="Molybdopterin biosynthesis moea protein, domain 2"/>
    <property type="match status" value="1"/>
</dbReference>
<dbReference type="Gene3D" id="3.40.980.10">
    <property type="entry name" value="MoaB/Mog-like domain"/>
    <property type="match status" value="1"/>
</dbReference>
<evidence type="ECO:0000256" key="5">
    <source>
        <dbReference type="RuleBase" id="RU365090"/>
    </source>
</evidence>
<reference evidence="7 8" key="1">
    <citation type="submission" date="2022-10" db="EMBL/GenBank/DDBJ databases">
        <title>The complete genomes of actinobacterial strains from the NBC collection.</title>
        <authorList>
            <person name="Joergensen T.S."/>
            <person name="Alvarez Arevalo M."/>
            <person name="Sterndorff E.B."/>
            <person name="Faurdal D."/>
            <person name="Vuksanovic O."/>
            <person name="Mourched A.-S."/>
            <person name="Charusanti P."/>
            <person name="Shaw S."/>
            <person name="Blin K."/>
            <person name="Weber T."/>
        </authorList>
    </citation>
    <scope>NUCLEOTIDE SEQUENCE [LARGE SCALE GENOMIC DNA]</scope>
    <source>
        <strain evidence="7 8">NBC_00319</strain>
    </source>
</reference>
<dbReference type="InterPro" id="IPR038987">
    <property type="entry name" value="MoeA-like"/>
</dbReference>
<dbReference type="RefSeq" id="WP_328857092.1">
    <property type="nucleotide sequence ID" value="NZ_CP108021.1"/>
</dbReference>
<keyword evidence="8" id="KW-1185">Reference proteome</keyword>
<sequence length="405" mass="41376">MAEHAAVVAELICPTAAVTVPLSDSRGAVVAATITAPTRLPRFDNSAVDGFAITGADRVRAVSDHRDLELVGQINAGAGENQALTAGSALRIMTGAPVPDGVDAVVAQEYVARDGDRICVAGDISAGLNIRVAGEEVRDGDVIARRGTLMTAGLVGLCAALGVTAVEVHAPLRVAVLSTGTELVEATPGASRREPGPGEVFASNAIMLTHAIAGCGATVVHTAMVSDDPQEFLAAMTRASALADVVITSGGIGFGDRDVVKSTLRSRGVDMCTVNMRPGRPQGAGRFGGAAVVTLPGNPMAALASFEAFVRPSLRAAMEYTGDERRTVHAQLGHSIQPRPGTVQFVLGLVTLTPPRSVPVVELAVGRRGLSAVIDTNCFAFLDADRSRLAAGDLVVVTAEGGVPG</sequence>
<dbReference type="EMBL" id="CP108021">
    <property type="protein sequence ID" value="WUM19616.1"/>
    <property type="molecule type" value="Genomic_DNA"/>
</dbReference>
<comment type="pathway">
    <text evidence="5">Cofactor biosynthesis; molybdopterin biosynthesis.</text>
</comment>
<protein>
    <recommendedName>
        <fullName evidence="5">Molybdopterin molybdenumtransferase</fullName>
        <ecNumber evidence="5">2.10.1.1</ecNumber>
    </recommendedName>
</protein>
<dbReference type="SMART" id="SM00852">
    <property type="entry name" value="MoCF_biosynth"/>
    <property type="match status" value="1"/>
</dbReference>
<evidence type="ECO:0000256" key="1">
    <source>
        <dbReference type="ARBA" id="ARBA00002901"/>
    </source>
</evidence>
<dbReference type="EC" id="2.10.1.1" evidence="5"/>
<dbReference type="GO" id="GO:0061599">
    <property type="term" value="F:molybdopterin molybdotransferase activity"/>
    <property type="evidence" value="ECO:0007669"/>
    <property type="project" value="UniProtKB-UniRule"/>
</dbReference>
<dbReference type="GO" id="GO:0005829">
    <property type="term" value="C:cytosol"/>
    <property type="evidence" value="ECO:0007669"/>
    <property type="project" value="TreeGrafter"/>
</dbReference>
<dbReference type="GO" id="GO:0046872">
    <property type="term" value="F:metal ion binding"/>
    <property type="evidence" value="ECO:0007669"/>
    <property type="project" value="UniProtKB-UniRule"/>
</dbReference>
<evidence type="ECO:0000256" key="4">
    <source>
        <dbReference type="ARBA" id="ARBA00047317"/>
    </source>
</evidence>
<dbReference type="KEGG" id="whr:OG579_18235"/>
<gene>
    <name evidence="7" type="ORF">OG579_18235</name>
</gene>
<dbReference type="AlphaFoldDB" id="A0AAU4K0P4"/>
<dbReference type="PANTHER" id="PTHR10192:SF5">
    <property type="entry name" value="GEPHYRIN"/>
    <property type="match status" value="1"/>
</dbReference>
<dbReference type="InterPro" id="IPR005110">
    <property type="entry name" value="MoeA_linker/N"/>
</dbReference>
<dbReference type="SUPFAM" id="SSF63867">
    <property type="entry name" value="MoeA C-terminal domain-like"/>
    <property type="match status" value="1"/>
</dbReference>
<evidence type="ECO:0000313" key="7">
    <source>
        <dbReference type="EMBL" id="WUM19616.1"/>
    </source>
</evidence>
<organism evidence="7 8">
    <name type="scientific">Williamsia herbipolensis</name>
    <dbReference type="NCBI Taxonomy" id="1603258"/>
    <lineage>
        <taxon>Bacteria</taxon>
        <taxon>Bacillati</taxon>
        <taxon>Actinomycetota</taxon>
        <taxon>Actinomycetes</taxon>
        <taxon>Mycobacteriales</taxon>
        <taxon>Nocardiaceae</taxon>
        <taxon>Williamsia</taxon>
    </lineage>
</organism>
<dbReference type="Pfam" id="PF03453">
    <property type="entry name" value="MoeA_N"/>
    <property type="match status" value="1"/>
</dbReference>
<evidence type="ECO:0000259" key="6">
    <source>
        <dbReference type="SMART" id="SM00852"/>
    </source>
</evidence>
<dbReference type="PANTHER" id="PTHR10192">
    <property type="entry name" value="MOLYBDOPTERIN BIOSYNTHESIS PROTEIN"/>
    <property type="match status" value="1"/>
</dbReference>
<dbReference type="InterPro" id="IPR001453">
    <property type="entry name" value="MoaB/Mog_dom"/>
</dbReference>
<dbReference type="InterPro" id="IPR036425">
    <property type="entry name" value="MoaB/Mog-like_dom_sf"/>
</dbReference>
<comment type="catalytic activity">
    <reaction evidence="4">
        <text>adenylyl-molybdopterin + molybdate = Mo-molybdopterin + AMP + H(+)</text>
        <dbReference type="Rhea" id="RHEA:35047"/>
        <dbReference type="ChEBI" id="CHEBI:15378"/>
        <dbReference type="ChEBI" id="CHEBI:36264"/>
        <dbReference type="ChEBI" id="CHEBI:62727"/>
        <dbReference type="ChEBI" id="CHEBI:71302"/>
        <dbReference type="ChEBI" id="CHEBI:456215"/>
        <dbReference type="EC" id="2.10.1.1"/>
    </reaction>
</comment>
<dbReference type="Gene3D" id="2.170.190.11">
    <property type="entry name" value="Molybdopterin biosynthesis moea protein, domain 3"/>
    <property type="match status" value="1"/>
</dbReference>
<dbReference type="Gene3D" id="2.40.340.10">
    <property type="entry name" value="MoeA, C-terminal, domain IV"/>
    <property type="match status" value="1"/>
</dbReference>
<dbReference type="SUPFAM" id="SSF63882">
    <property type="entry name" value="MoeA N-terminal region -like"/>
    <property type="match status" value="1"/>
</dbReference>
<keyword evidence="5" id="KW-0479">Metal-binding</keyword>
<dbReference type="GO" id="GO:0006777">
    <property type="term" value="P:Mo-molybdopterin cofactor biosynthetic process"/>
    <property type="evidence" value="ECO:0007669"/>
    <property type="project" value="UniProtKB-UniRule"/>
</dbReference>
<name>A0AAU4K0P4_9NOCA</name>
<keyword evidence="5" id="KW-0808">Transferase</keyword>
<keyword evidence="5" id="KW-0501">Molybdenum cofactor biosynthesis</keyword>
<evidence type="ECO:0000256" key="2">
    <source>
        <dbReference type="ARBA" id="ARBA00010763"/>
    </source>
</evidence>
<dbReference type="InterPro" id="IPR036688">
    <property type="entry name" value="MoeA_C_domain_IV_sf"/>
</dbReference>
<dbReference type="Proteomes" id="UP001432128">
    <property type="component" value="Chromosome"/>
</dbReference>
<comment type="similarity">
    <text evidence="2 5">Belongs to the MoeA family.</text>
</comment>
<feature type="domain" description="MoaB/Mog" evidence="6">
    <location>
        <begin position="175"/>
        <end position="316"/>
    </location>
</feature>
<comment type="cofactor">
    <cofactor evidence="5">
        <name>Mg(2+)</name>
        <dbReference type="ChEBI" id="CHEBI:18420"/>
    </cofactor>
</comment>
<dbReference type="Pfam" id="PF00994">
    <property type="entry name" value="MoCF_biosynth"/>
    <property type="match status" value="1"/>
</dbReference>
<keyword evidence="5" id="KW-0460">Magnesium</keyword>
<evidence type="ECO:0000313" key="8">
    <source>
        <dbReference type="Proteomes" id="UP001432128"/>
    </source>
</evidence>
<accession>A0AAU4K0P4</accession>
<dbReference type="CDD" id="cd00887">
    <property type="entry name" value="MoeA"/>
    <property type="match status" value="1"/>
</dbReference>
<keyword evidence="3 5" id="KW-0500">Molybdenum</keyword>
<comment type="function">
    <text evidence="1 5">Catalyzes the insertion of molybdate into adenylated molybdopterin with the concomitant release of AMP.</text>
</comment>
<evidence type="ECO:0000256" key="3">
    <source>
        <dbReference type="ARBA" id="ARBA00022505"/>
    </source>
</evidence>